<reference evidence="7 8" key="1">
    <citation type="submission" date="2018-08" db="EMBL/GenBank/DDBJ databases">
        <authorList>
            <person name="Khan S.A."/>
        </authorList>
    </citation>
    <scope>NUCLEOTIDE SEQUENCE [LARGE SCALE GENOMIC DNA]</scope>
    <source>
        <strain evidence="7 8">GTF-13</strain>
    </source>
</reference>
<dbReference type="GO" id="GO:1902626">
    <property type="term" value="P:assembly of large subunit precursor of preribosome"/>
    <property type="evidence" value="ECO:0007669"/>
    <property type="project" value="UniProtKB-UniRule"/>
</dbReference>
<dbReference type="PIRSF" id="PIRSF016183">
    <property type="entry name" value="UCP016183"/>
    <property type="match status" value="1"/>
</dbReference>
<proteinExistence type="inferred from homology"/>
<dbReference type="AlphaFoldDB" id="A0A3P3VMR3"/>
<reference evidence="7 8" key="2">
    <citation type="submission" date="2018-12" db="EMBL/GenBank/DDBJ databases">
        <title>Simiduia agarivorans gen. nov., sp. nov., a marine, agarolytic bacterium isolated from shallow coastal water from Keelung, Taiwan.</title>
        <authorList>
            <person name="Shieh W.Y."/>
        </authorList>
    </citation>
    <scope>NUCLEOTIDE SEQUENCE [LARGE SCALE GENOMIC DNA]</scope>
    <source>
        <strain evidence="7 8">GTF-13</strain>
    </source>
</reference>
<evidence type="ECO:0000256" key="1">
    <source>
        <dbReference type="ARBA" id="ARBA00022490"/>
    </source>
</evidence>
<evidence type="ECO:0000256" key="4">
    <source>
        <dbReference type="ARBA" id="ARBA00022884"/>
    </source>
</evidence>
<keyword evidence="3 5" id="KW-0699">rRNA-binding</keyword>
<evidence type="ECO:0000256" key="5">
    <source>
        <dbReference type="HAMAP-Rule" id="MF_00765"/>
    </source>
</evidence>
<comment type="subcellular location">
    <subcellularLocation>
        <location evidence="5">Cytoplasm</location>
    </subcellularLocation>
    <text evidence="5">Associates with late stage pre-50S ribosomal subunits.</text>
</comment>
<dbReference type="Pfam" id="PF04751">
    <property type="entry name" value="DarP"/>
    <property type="match status" value="1"/>
</dbReference>
<accession>A0A3P3VMR3</accession>
<dbReference type="RefSeq" id="WP_125013944.1">
    <property type="nucleotide sequence ID" value="NZ_QWEZ01000001.1"/>
</dbReference>
<dbReference type="EMBL" id="QWEZ01000001">
    <property type="protein sequence ID" value="RRJ83714.1"/>
    <property type="molecule type" value="Genomic_DNA"/>
</dbReference>
<comment type="similarity">
    <text evidence="5">Belongs to the DarP family.</text>
</comment>
<gene>
    <name evidence="5" type="primary">darP</name>
    <name evidence="7" type="ORF">D0544_00910</name>
</gene>
<dbReference type="Proteomes" id="UP000280792">
    <property type="component" value="Unassembled WGS sequence"/>
</dbReference>
<feature type="region of interest" description="Disordered" evidence="6">
    <location>
        <begin position="1"/>
        <end position="20"/>
    </location>
</feature>
<protein>
    <recommendedName>
        <fullName evidence="5">Dual-action ribosomal maturation protein DarP</fullName>
    </recommendedName>
    <alternativeName>
        <fullName evidence="5">Large ribosomal subunit assembly factor DarP</fullName>
    </alternativeName>
</protein>
<organism evidence="7 8">
    <name type="scientific">Aestuariirhabdus litorea</name>
    <dbReference type="NCBI Taxonomy" id="2528527"/>
    <lineage>
        <taxon>Bacteria</taxon>
        <taxon>Pseudomonadati</taxon>
        <taxon>Pseudomonadota</taxon>
        <taxon>Gammaproteobacteria</taxon>
        <taxon>Oceanospirillales</taxon>
        <taxon>Aestuariirhabdaceae</taxon>
        <taxon>Aestuariirhabdus</taxon>
    </lineage>
</organism>
<comment type="caution">
    <text evidence="7">The sequence shown here is derived from an EMBL/GenBank/DDBJ whole genome shotgun (WGS) entry which is preliminary data.</text>
</comment>
<evidence type="ECO:0000256" key="6">
    <source>
        <dbReference type="SAM" id="MobiDB-lite"/>
    </source>
</evidence>
<name>A0A3P3VMR3_9GAMM</name>
<evidence type="ECO:0000256" key="2">
    <source>
        <dbReference type="ARBA" id="ARBA00022517"/>
    </source>
</evidence>
<dbReference type="PANTHER" id="PTHR38101:SF1">
    <property type="entry name" value="UPF0307 PROTEIN YJGA"/>
    <property type="match status" value="1"/>
</dbReference>
<comment type="function">
    <text evidence="5">Member of a network of 50S ribosomal subunit biogenesis factors which assembles along the 30S-50S interface, preventing incorrect 23S rRNA structures from forming. Promotes peptidyl transferase center (PTC) maturation.</text>
</comment>
<keyword evidence="1 5" id="KW-0963">Cytoplasm</keyword>
<dbReference type="GO" id="GO:0043022">
    <property type="term" value="F:ribosome binding"/>
    <property type="evidence" value="ECO:0007669"/>
    <property type="project" value="UniProtKB-UniRule"/>
</dbReference>
<evidence type="ECO:0000313" key="8">
    <source>
        <dbReference type="Proteomes" id="UP000280792"/>
    </source>
</evidence>
<dbReference type="CDD" id="cd16331">
    <property type="entry name" value="YjgA-like"/>
    <property type="match status" value="1"/>
</dbReference>
<evidence type="ECO:0000256" key="3">
    <source>
        <dbReference type="ARBA" id="ARBA00022730"/>
    </source>
</evidence>
<dbReference type="InterPro" id="IPR006839">
    <property type="entry name" value="DarP"/>
</dbReference>
<dbReference type="HAMAP" id="MF_00765">
    <property type="entry name" value="DarP"/>
    <property type="match status" value="1"/>
</dbReference>
<keyword evidence="4 5" id="KW-0694">RNA-binding</keyword>
<dbReference type="GO" id="GO:0019843">
    <property type="term" value="F:rRNA binding"/>
    <property type="evidence" value="ECO:0007669"/>
    <property type="project" value="UniProtKB-UniRule"/>
</dbReference>
<dbReference type="InterPro" id="IPR023153">
    <property type="entry name" value="DarP_sf"/>
</dbReference>
<dbReference type="NCBIfam" id="NF003593">
    <property type="entry name" value="PRK05255.1-1"/>
    <property type="match status" value="1"/>
</dbReference>
<sequence>MRPDHDNDAVEFDDEEYKSKTQVKNEMHALQDLGMRLLDLKADVMAALPISERLRKALEETRRIKSNNALKRHRQFIGKLMRDEDIEPLQKAVDRQDSSSAEYNRIFHQLERWRERLIGEGDEALQAYLQAYPSADIQYLRQLIRNSRKELELQKPPASSRKLFRYLREQSELAE</sequence>
<keyword evidence="2 5" id="KW-0690">Ribosome biogenesis</keyword>
<evidence type="ECO:0000313" key="7">
    <source>
        <dbReference type="EMBL" id="RRJ83714.1"/>
    </source>
</evidence>
<dbReference type="GO" id="GO:0005829">
    <property type="term" value="C:cytosol"/>
    <property type="evidence" value="ECO:0007669"/>
    <property type="project" value="TreeGrafter"/>
</dbReference>
<dbReference type="PANTHER" id="PTHR38101">
    <property type="entry name" value="UPF0307 PROTEIN YJGA"/>
    <property type="match status" value="1"/>
</dbReference>
<dbReference type="SUPFAM" id="SSF158710">
    <property type="entry name" value="PSPTO4464-like"/>
    <property type="match status" value="1"/>
</dbReference>
<dbReference type="Gene3D" id="1.10.60.30">
    <property type="entry name" value="PSPTO4464-like domains"/>
    <property type="match status" value="2"/>
</dbReference>
<keyword evidence="8" id="KW-1185">Reference proteome</keyword>